<feature type="transmembrane region" description="Helical" evidence="1">
    <location>
        <begin position="16"/>
        <end position="38"/>
    </location>
</feature>
<dbReference type="RefSeq" id="WP_008001328.1">
    <property type="nucleotide sequence ID" value="NZ_AOJI01000026.1"/>
</dbReference>
<accession>M0P9D0</accession>
<name>M0P9D0_9EURY</name>
<feature type="transmembrane region" description="Helical" evidence="1">
    <location>
        <begin position="50"/>
        <end position="68"/>
    </location>
</feature>
<keyword evidence="1" id="KW-0472">Membrane</keyword>
<feature type="transmembrane region" description="Helical" evidence="1">
    <location>
        <begin position="113"/>
        <end position="132"/>
    </location>
</feature>
<reference evidence="2 3" key="1">
    <citation type="journal article" date="2014" name="PLoS Genet.">
        <title>Phylogenetically driven sequencing of extremely halophilic archaea reveals strategies for static and dynamic osmo-response.</title>
        <authorList>
            <person name="Becker E.A."/>
            <person name="Seitzer P.M."/>
            <person name="Tritt A."/>
            <person name="Larsen D."/>
            <person name="Krusor M."/>
            <person name="Yao A.I."/>
            <person name="Wu D."/>
            <person name="Madern D."/>
            <person name="Eisen J.A."/>
            <person name="Darling A.E."/>
            <person name="Facciotti M.T."/>
        </authorList>
    </citation>
    <scope>NUCLEOTIDE SEQUENCE [LARGE SCALE GENOMIC DNA]</scope>
    <source>
        <strain evidence="2 3">JCM 13560</strain>
    </source>
</reference>
<proteinExistence type="predicted"/>
<dbReference type="PATRIC" id="fig|1230454.4.peg.2293"/>
<evidence type="ECO:0000256" key="1">
    <source>
        <dbReference type="SAM" id="Phobius"/>
    </source>
</evidence>
<dbReference type="EMBL" id="AOJI01000026">
    <property type="protein sequence ID" value="EMA66641.1"/>
    <property type="molecule type" value="Genomic_DNA"/>
</dbReference>
<keyword evidence="1" id="KW-1133">Transmembrane helix</keyword>
<feature type="transmembrane region" description="Helical" evidence="1">
    <location>
        <begin position="80"/>
        <end position="101"/>
    </location>
</feature>
<evidence type="ECO:0000313" key="3">
    <source>
        <dbReference type="Proteomes" id="UP000011575"/>
    </source>
</evidence>
<dbReference type="AlphaFoldDB" id="M0P9D0"/>
<keyword evidence="3" id="KW-1185">Reference proteome</keyword>
<comment type="caution">
    <text evidence="2">The sequence shown here is derived from an EMBL/GenBank/DDBJ whole genome shotgun (WGS) entry which is preliminary data.</text>
</comment>
<organism evidence="2 3">
    <name type="scientific">Halorubrum aidingense JCM 13560</name>
    <dbReference type="NCBI Taxonomy" id="1230454"/>
    <lineage>
        <taxon>Archaea</taxon>
        <taxon>Methanobacteriati</taxon>
        <taxon>Methanobacteriota</taxon>
        <taxon>Stenosarchaea group</taxon>
        <taxon>Halobacteria</taxon>
        <taxon>Halobacteriales</taxon>
        <taxon>Haloferacaceae</taxon>
        <taxon>Halorubrum</taxon>
    </lineage>
</organism>
<gene>
    <name evidence="2" type="ORF">C461_11388</name>
</gene>
<protein>
    <recommendedName>
        <fullName evidence="4">Archaeal histidine kinase 4TM domain-containing protein</fullName>
    </recommendedName>
</protein>
<evidence type="ECO:0008006" key="4">
    <source>
        <dbReference type="Google" id="ProtNLM"/>
    </source>
</evidence>
<sequence length="254" mass="26922">MSSITVRNRTDLKRSLPVGLIGLVGLTLAGLAFQYLITHPDPALRWELEFLVVAVVSATIVIGAWRLFESTYDGNDLWAILSWSLAGIVGASLLGAGLYAHQLAEQVRVADPAFLLESMALFGLGLGLAFGIHQRSRLSDGFERAFAQAPANPDAVRTLLSLLGGEGEVLRQRWDATAAVAATSTRAVPIPVLVNRLAADETNGFPDDEPVVEALLEEDIFPTLARNGVFDVDAAAGVVAYAGPPAAVAYLTES</sequence>
<keyword evidence="1" id="KW-0812">Transmembrane</keyword>
<evidence type="ECO:0000313" key="2">
    <source>
        <dbReference type="EMBL" id="EMA66641.1"/>
    </source>
</evidence>
<dbReference type="Proteomes" id="UP000011575">
    <property type="component" value="Unassembled WGS sequence"/>
</dbReference>